<dbReference type="InterPro" id="IPR036271">
    <property type="entry name" value="Tet_transcr_reg_TetR-rel_C_sf"/>
</dbReference>
<dbReference type="Gene3D" id="1.10.357.10">
    <property type="entry name" value="Tetracycline Repressor, domain 2"/>
    <property type="match status" value="1"/>
</dbReference>
<dbReference type="AlphaFoldDB" id="A0A1T2KUN3"/>
<proteinExistence type="predicted"/>
<keyword evidence="2" id="KW-1185">Reference proteome</keyword>
<dbReference type="Proteomes" id="UP000190896">
    <property type="component" value="Unassembled WGS sequence"/>
</dbReference>
<dbReference type="SUPFAM" id="SSF48498">
    <property type="entry name" value="Tetracyclin repressor-like, C-terminal domain"/>
    <property type="match status" value="1"/>
</dbReference>
<evidence type="ECO:0000313" key="2">
    <source>
        <dbReference type="Proteomes" id="UP000190896"/>
    </source>
</evidence>
<dbReference type="EMBL" id="MPRJ01000034">
    <property type="protein sequence ID" value="OOZ36569.1"/>
    <property type="molecule type" value="Genomic_DNA"/>
</dbReference>
<sequence length="97" mass="10809">MSKGAAGEQGDGEPGRTLYVVFQNQDELILHLNAGTLDELYSILEGVVRNSRKPERCILKLALAYVAFAFEHPNLWAAVFEHRLAEGESAPRGSRRR</sequence>
<evidence type="ECO:0000313" key="1">
    <source>
        <dbReference type="EMBL" id="OOZ36569.1"/>
    </source>
</evidence>
<name>A0A1T2KUN3_9GAMM</name>
<comment type="caution">
    <text evidence="1">The sequence shown here is derived from an EMBL/GenBank/DDBJ whole genome shotgun (WGS) entry which is preliminary data.</text>
</comment>
<accession>A0A1T2KUN3</accession>
<reference evidence="1 2" key="1">
    <citation type="submission" date="2016-11" db="EMBL/GenBank/DDBJ databases">
        <title>Mixed transmission modes and dynamic genome evolution in an obligate animal-bacterial symbiosis.</title>
        <authorList>
            <person name="Russell S.L."/>
            <person name="Corbett-Detig R.B."/>
            <person name="Cavanaugh C.M."/>
        </authorList>
    </citation>
    <scope>NUCLEOTIDE SEQUENCE [LARGE SCALE GENOMIC DNA]</scope>
    <source>
        <strain evidence="1">Se-Cadez</strain>
    </source>
</reference>
<protein>
    <submittedName>
        <fullName evidence="1">Uncharacterized protein</fullName>
    </submittedName>
</protein>
<dbReference type="OrthoDB" id="7223515at2"/>
<organism evidence="1 2">
    <name type="scientific">Solemya velesiana gill symbiont</name>
    <dbReference type="NCBI Taxonomy" id="1918948"/>
    <lineage>
        <taxon>Bacteria</taxon>
        <taxon>Pseudomonadati</taxon>
        <taxon>Pseudomonadota</taxon>
        <taxon>Gammaproteobacteria</taxon>
        <taxon>sulfur-oxidizing symbionts</taxon>
    </lineage>
</organism>
<gene>
    <name evidence="1" type="ORF">BOW51_06635</name>
</gene>